<organism evidence="8 9">
    <name type="scientific">Cladophialophora carrionii CBS 160.54</name>
    <dbReference type="NCBI Taxonomy" id="1279043"/>
    <lineage>
        <taxon>Eukaryota</taxon>
        <taxon>Fungi</taxon>
        <taxon>Dikarya</taxon>
        <taxon>Ascomycota</taxon>
        <taxon>Pezizomycotina</taxon>
        <taxon>Eurotiomycetes</taxon>
        <taxon>Chaetothyriomycetidae</taxon>
        <taxon>Chaetothyriales</taxon>
        <taxon>Herpotrichiellaceae</taxon>
        <taxon>Cladophialophora</taxon>
    </lineage>
</organism>
<feature type="region of interest" description="Disordered" evidence="6">
    <location>
        <begin position="98"/>
        <end position="126"/>
    </location>
</feature>
<feature type="region of interest" description="Disordered" evidence="6">
    <location>
        <begin position="654"/>
        <end position="689"/>
    </location>
</feature>
<dbReference type="VEuPathDB" id="FungiDB:G647_02756"/>
<protein>
    <recommendedName>
        <fullName evidence="7">Zn(2)-C6 fungal-type domain-containing protein</fullName>
    </recommendedName>
</protein>
<dbReference type="GO" id="GO:0006351">
    <property type="term" value="P:DNA-templated transcription"/>
    <property type="evidence" value="ECO:0007669"/>
    <property type="project" value="InterPro"/>
</dbReference>
<feature type="region of interest" description="Disordered" evidence="6">
    <location>
        <begin position="167"/>
        <end position="189"/>
    </location>
</feature>
<keyword evidence="1" id="KW-0479">Metal-binding</keyword>
<dbReference type="InterPro" id="IPR051127">
    <property type="entry name" value="Fungal_SecMet_Regulators"/>
</dbReference>
<dbReference type="PANTHER" id="PTHR47424:SF4">
    <property type="entry name" value="ZN(II)2CYS6 TRANSCRIPTION FACTOR (EUROFUNG)"/>
    <property type="match status" value="1"/>
</dbReference>
<reference evidence="8 9" key="1">
    <citation type="submission" date="2013-03" db="EMBL/GenBank/DDBJ databases">
        <title>The Genome Sequence of Cladophialophora carrionii CBS 160.54.</title>
        <authorList>
            <consortium name="The Broad Institute Genomics Platform"/>
            <person name="Cuomo C."/>
            <person name="de Hoog S."/>
            <person name="Gorbushina A."/>
            <person name="Walker B."/>
            <person name="Young S.K."/>
            <person name="Zeng Q."/>
            <person name="Gargeya S."/>
            <person name="Fitzgerald M."/>
            <person name="Haas B."/>
            <person name="Abouelleil A."/>
            <person name="Allen A.W."/>
            <person name="Alvarado L."/>
            <person name="Arachchi H.M."/>
            <person name="Berlin A.M."/>
            <person name="Chapman S.B."/>
            <person name="Gainer-Dewar J."/>
            <person name="Goldberg J."/>
            <person name="Griggs A."/>
            <person name="Gujja S."/>
            <person name="Hansen M."/>
            <person name="Howarth C."/>
            <person name="Imamovic A."/>
            <person name="Ireland A."/>
            <person name="Larimer J."/>
            <person name="McCowan C."/>
            <person name="Murphy C."/>
            <person name="Pearson M."/>
            <person name="Poon T.W."/>
            <person name="Priest M."/>
            <person name="Roberts A."/>
            <person name="Saif S."/>
            <person name="Shea T."/>
            <person name="Sisk P."/>
            <person name="Sykes S."/>
            <person name="Wortman J."/>
            <person name="Nusbaum C."/>
            <person name="Birren B."/>
        </authorList>
    </citation>
    <scope>NUCLEOTIDE SEQUENCE [LARGE SCALE GENOMIC DNA]</scope>
    <source>
        <strain evidence="8 9">CBS 160.54</strain>
    </source>
</reference>
<dbReference type="GO" id="GO:0000435">
    <property type="term" value="P:positive regulation of transcription from RNA polymerase II promoter by galactose"/>
    <property type="evidence" value="ECO:0007669"/>
    <property type="project" value="TreeGrafter"/>
</dbReference>
<dbReference type="GeneID" id="19981249"/>
<keyword evidence="2" id="KW-0805">Transcription regulation</keyword>
<dbReference type="Pfam" id="PF04082">
    <property type="entry name" value="Fungal_trans"/>
    <property type="match status" value="1"/>
</dbReference>
<dbReference type="InterPro" id="IPR036864">
    <property type="entry name" value="Zn2-C6_fun-type_DNA-bd_sf"/>
</dbReference>
<dbReference type="SMART" id="SM00066">
    <property type="entry name" value="GAL4"/>
    <property type="match status" value="1"/>
</dbReference>
<evidence type="ECO:0000256" key="5">
    <source>
        <dbReference type="ARBA" id="ARBA00023242"/>
    </source>
</evidence>
<dbReference type="GO" id="GO:0008270">
    <property type="term" value="F:zinc ion binding"/>
    <property type="evidence" value="ECO:0007669"/>
    <property type="project" value="InterPro"/>
</dbReference>
<dbReference type="SUPFAM" id="SSF57701">
    <property type="entry name" value="Zn2/Cys6 DNA-binding domain"/>
    <property type="match status" value="1"/>
</dbReference>
<feature type="compositionally biased region" description="Polar residues" evidence="6">
    <location>
        <begin position="110"/>
        <end position="119"/>
    </location>
</feature>
<feature type="domain" description="Zn(2)-C6 fungal-type" evidence="7">
    <location>
        <begin position="39"/>
        <end position="72"/>
    </location>
</feature>
<dbReference type="HOGENOM" id="CLU_008511_3_0_1"/>
<dbReference type="AlphaFoldDB" id="V9DGG5"/>
<dbReference type="Proteomes" id="UP000030678">
    <property type="component" value="Unassembled WGS sequence"/>
</dbReference>
<evidence type="ECO:0000256" key="3">
    <source>
        <dbReference type="ARBA" id="ARBA00023125"/>
    </source>
</evidence>
<dbReference type="InterPro" id="IPR001138">
    <property type="entry name" value="Zn2Cys6_DnaBD"/>
</dbReference>
<dbReference type="GO" id="GO:0005634">
    <property type="term" value="C:nucleus"/>
    <property type="evidence" value="ECO:0007669"/>
    <property type="project" value="TreeGrafter"/>
</dbReference>
<dbReference type="Gene3D" id="4.10.240.10">
    <property type="entry name" value="Zn(2)-C6 fungal-type DNA-binding domain"/>
    <property type="match status" value="1"/>
</dbReference>
<feature type="compositionally biased region" description="Polar residues" evidence="6">
    <location>
        <begin position="167"/>
        <end position="184"/>
    </location>
</feature>
<dbReference type="GO" id="GO:0000981">
    <property type="term" value="F:DNA-binding transcription factor activity, RNA polymerase II-specific"/>
    <property type="evidence" value="ECO:0007669"/>
    <property type="project" value="InterPro"/>
</dbReference>
<feature type="region of interest" description="Disordered" evidence="6">
    <location>
        <begin position="1"/>
        <end position="34"/>
    </location>
</feature>
<evidence type="ECO:0000256" key="4">
    <source>
        <dbReference type="ARBA" id="ARBA00023163"/>
    </source>
</evidence>
<dbReference type="CDD" id="cd00067">
    <property type="entry name" value="GAL4"/>
    <property type="match status" value="1"/>
</dbReference>
<dbReference type="Pfam" id="PF00172">
    <property type="entry name" value="Zn_clus"/>
    <property type="match status" value="1"/>
</dbReference>
<feature type="compositionally biased region" description="Polar residues" evidence="6">
    <location>
        <begin position="654"/>
        <end position="669"/>
    </location>
</feature>
<evidence type="ECO:0000256" key="6">
    <source>
        <dbReference type="SAM" id="MobiDB-lite"/>
    </source>
</evidence>
<keyword evidence="4" id="KW-0804">Transcription</keyword>
<dbReference type="GO" id="GO:0000978">
    <property type="term" value="F:RNA polymerase II cis-regulatory region sequence-specific DNA binding"/>
    <property type="evidence" value="ECO:0007669"/>
    <property type="project" value="TreeGrafter"/>
</dbReference>
<dbReference type="OrthoDB" id="424974at2759"/>
<dbReference type="EMBL" id="KB822703">
    <property type="protein sequence ID" value="ETI25979.1"/>
    <property type="molecule type" value="Genomic_DNA"/>
</dbReference>
<accession>V9DGG5</accession>
<proteinExistence type="predicted"/>
<name>V9DGG5_9EURO</name>
<dbReference type="SMART" id="SM00906">
    <property type="entry name" value="Fungal_trans"/>
    <property type="match status" value="1"/>
</dbReference>
<gene>
    <name evidence="8" type="ORF">G647_02756</name>
</gene>
<dbReference type="RefSeq" id="XP_008725324.1">
    <property type="nucleotide sequence ID" value="XM_008727102.1"/>
</dbReference>
<evidence type="ECO:0000259" key="7">
    <source>
        <dbReference type="PROSITE" id="PS50048"/>
    </source>
</evidence>
<dbReference type="PANTHER" id="PTHR47424">
    <property type="entry name" value="REGULATORY PROTEIN GAL4"/>
    <property type="match status" value="1"/>
</dbReference>
<evidence type="ECO:0000256" key="1">
    <source>
        <dbReference type="ARBA" id="ARBA00022723"/>
    </source>
</evidence>
<dbReference type="CDD" id="cd12148">
    <property type="entry name" value="fungal_TF_MHR"/>
    <property type="match status" value="1"/>
</dbReference>
<dbReference type="InterPro" id="IPR007219">
    <property type="entry name" value="XnlR_reg_dom"/>
</dbReference>
<feature type="compositionally biased region" description="Basic and acidic residues" evidence="6">
    <location>
        <begin position="19"/>
        <end position="31"/>
    </location>
</feature>
<evidence type="ECO:0000313" key="8">
    <source>
        <dbReference type="EMBL" id="ETI25979.1"/>
    </source>
</evidence>
<keyword evidence="3" id="KW-0238">DNA-binding</keyword>
<keyword evidence="5" id="KW-0539">Nucleus</keyword>
<dbReference type="PROSITE" id="PS50048">
    <property type="entry name" value="ZN2_CY6_FUNGAL_2"/>
    <property type="match status" value="1"/>
</dbReference>
<evidence type="ECO:0000313" key="9">
    <source>
        <dbReference type="Proteomes" id="UP000030678"/>
    </source>
</evidence>
<sequence length="784" mass="86074">MVAGPGVGDLPSTSPLLQDQHEDAVSDERPTKRQKVAAACDQCREKKIKCDGLKPRCSPCQKRAGANAHCEWGVRKKRSTGASKLEIVRLQSRIDELERVHRRKSEPESTDQPSPSTPRSASDANHHSSANAILGLIEEGGHGEESVVGDSSAASFMNRIKAVLDQQLSPGSAQQPRSTSSSAVPTGLHRQRRFRNPDYVLPPRQQADKLLEVYWRLVDPLYPFIDKDDFMGKYQSLWAGTPTMDDEVCFICLLNATFAVACILDSSIRPQDRVSSGEVYFKRAQGYVDLEFLQFQSVHTVQCLLLLAQYLQSTREPQQCWLFVGLAIRIAQSLGLDLPSTSARAHNGRPDDFLRKVWHGCVLMDRILSMTFGRPTIITPQAAASVPRPLAHPGLGDCECHRDLVQFDASPSDLHFFLETLQLYEIMSETLLALYSPTAGGHGSTADDSYTPYFGALGSRAAGTVLEMDARYSTWQRALPFHLRFARGSGMPQNLTHARQARVLYLRYSHIRTLLFRPVLSRFCSICHHDDNIERDSLAYKLALQCSVMCVQSALDTVNLFGKVHSEVRVELLDDILPAWWYCILYLYTAATVLVAARLNSTIEREIGGEDVILNASRTVTAALHRYGSFGKHTKRCAAAIELLFDQIPGQVTQQGSQKSSELDNTSAPSLAKGISTDLQPDRTASGGQTWTFADNGAGAGADAGINSDNVGFGQSTILPNDASVDFATNTGATTAIATASATAPPLMMDEAFFEPSDLRFDFDLGGDMSWLSSIPFELYSEGG</sequence>
<evidence type="ECO:0000256" key="2">
    <source>
        <dbReference type="ARBA" id="ARBA00023015"/>
    </source>
</evidence>